<comment type="caution">
    <text evidence="2">The sequence shown here is derived from an EMBL/GenBank/DDBJ whole genome shotgun (WGS) entry which is preliminary data.</text>
</comment>
<dbReference type="InterPro" id="IPR009883">
    <property type="entry name" value="YgfX"/>
</dbReference>
<evidence type="ECO:0000313" key="2">
    <source>
        <dbReference type="EMBL" id="ODN66509.1"/>
    </source>
</evidence>
<keyword evidence="1" id="KW-0812">Transmembrane</keyword>
<evidence type="ECO:0008006" key="4">
    <source>
        <dbReference type="Google" id="ProtNLM"/>
    </source>
</evidence>
<organism evidence="2 3">
    <name type="scientific">Methylophaga muralis</name>
    <dbReference type="NCBI Taxonomy" id="291169"/>
    <lineage>
        <taxon>Bacteria</taxon>
        <taxon>Pseudomonadati</taxon>
        <taxon>Pseudomonadota</taxon>
        <taxon>Gammaproteobacteria</taxon>
        <taxon>Thiotrichales</taxon>
        <taxon>Piscirickettsiaceae</taxon>
        <taxon>Methylophaga</taxon>
    </lineage>
</organism>
<keyword evidence="3" id="KW-1185">Reference proteome</keyword>
<accession>A0A1E3GR33</accession>
<dbReference type="EMBL" id="MCRI01000018">
    <property type="protein sequence ID" value="ODN66509.1"/>
    <property type="molecule type" value="Genomic_DNA"/>
</dbReference>
<keyword evidence="1" id="KW-0472">Membrane</keyword>
<protein>
    <recommendedName>
        <fullName evidence="4">Toxin CptA</fullName>
    </recommendedName>
</protein>
<evidence type="ECO:0000256" key="1">
    <source>
        <dbReference type="SAM" id="Phobius"/>
    </source>
</evidence>
<dbReference type="Pfam" id="PF07254">
    <property type="entry name" value="Cpta_toxin"/>
    <property type="match status" value="1"/>
</dbReference>
<evidence type="ECO:0000313" key="3">
    <source>
        <dbReference type="Proteomes" id="UP000094379"/>
    </source>
</evidence>
<dbReference type="RefSeq" id="WP_069296222.1">
    <property type="nucleotide sequence ID" value="NZ_MCRI01000018.1"/>
</dbReference>
<sequence length="145" mass="16973">MREKGFFLPLKSSRYLLIYSVMMHFLAAVSVSLMAVEFVFKIFFVLALILSLLVQLYRSGLIGRYSKRPITLMNSDKEFWQISYADESLSATLSLESSWVTRLAVILNFKTDTNQRLSVMVLKDAVDKQQYRQLRVRIRLAFFQR</sequence>
<name>A0A1E3GR33_9GAMM</name>
<proteinExistence type="predicted"/>
<dbReference type="AlphaFoldDB" id="A0A1E3GR33"/>
<feature type="transmembrane region" description="Helical" evidence="1">
    <location>
        <begin position="12"/>
        <end position="32"/>
    </location>
</feature>
<feature type="transmembrane region" description="Helical" evidence="1">
    <location>
        <begin position="38"/>
        <end position="57"/>
    </location>
</feature>
<reference evidence="2 3" key="1">
    <citation type="submission" date="2016-07" db="EMBL/GenBank/DDBJ databases">
        <title>Draft Genome Sequence of Methylophaga muralis Bur 1.</title>
        <authorList>
            <person name="Vasilenko O.V."/>
            <person name="Doronina N.V."/>
            <person name="Shmareva M.N."/>
            <person name="Tarlachkov S.V."/>
            <person name="Mustakhimov I."/>
            <person name="Trotsenko Y.A."/>
        </authorList>
    </citation>
    <scope>NUCLEOTIDE SEQUENCE [LARGE SCALE GENOMIC DNA]</scope>
    <source>
        <strain evidence="2 3">Bur 1</strain>
    </source>
</reference>
<keyword evidence="1" id="KW-1133">Transmembrane helix</keyword>
<dbReference type="Proteomes" id="UP000094379">
    <property type="component" value="Unassembled WGS sequence"/>
</dbReference>
<gene>
    <name evidence="2" type="ORF">A9E74_01779</name>
</gene>